<dbReference type="Proteomes" id="UP000003112">
    <property type="component" value="Unassembled WGS sequence"/>
</dbReference>
<protein>
    <submittedName>
        <fullName evidence="1">Uncharacterized protein</fullName>
    </submittedName>
</protein>
<evidence type="ECO:0000313" key="2">
    <source>
        <dbReference type="Proteomes" id="UP000003112"/>
    </source>
</evidence>
<proteinExistence type="predicted"/>
<dbReference type="AlphaFoldDB" id="E6KAC2"/>
<comment type="caution">
    <text evidence="1">The sequence shown here is derived from an EMBL/GenBank/DDBJ whole genome shotgun (WGS) entry which is preliminary data.</text>
</comment>
<name>E6KAC2_9BACT</name>
<keyword evidence="2" id="KW-1185">Reference proteome</keyword>
<reference evidence="1 2" key="1">
    <citation type="submission" date="2010-10" db="EMBL/GenBank/DDBJ databases">
        <authorList>
            <person name="Muzny D."/>
            <person name="Qin X."/>
            <person name="Deng J."/>
            <person name="Jiang H."/>
            <person name="Liu Y."/>
            <person name="Qu J."/>
            <person name="Song X.-Z."/>
            <person name="Zhang L."/>
            <person name="Thornton R."/>
            <person name="Coyle M."/>
            <person name="Francisco L."/>
            <person name="Jackson L."/>
            <person name="Javaid M."/>
            <person name="Korchina V."/>
            <person name="Kovar C."/>
            <person name="Mata R."/>
            <person name="Mathew T."/>
            <person name="Ngo R."/>
            <person name="Nguyen L."/>
            <person name="Nguyen N."/>
            <person name="Okwuonu G."/>
            <person name="Ongeri F."/>
            <person name="Pham C."/>
            <person name="Simmons D."/>
            <person name="Wilczek-Boney K."/>
            <person name="Hale W."/>
            <person name="Jakkamsetti A."/>
            <person name="Pham P."/>
            <person name="Ruth R."/>
            <person name="San Lucas F."/>
            <person name="Warren J."/>
            <person name="Zhang J."/>
            <person name="Zhao Z."/>
            <person name="Zhou C."/>
            <person name="Zhu D."/>
            <person name="Lee S."/>
            <person name="Bess C."/>
            <person name="Blankenburg K."/>
            <person name="Forbes L."/>
            <person name="Fu Q."/>
            <person name="Gubbala S."/>
            <person name="Hirani K."/>
            <person name="Jayaseelan J.C."/>
            <person name="Lara F."/>
            <person name="Munidasa M."/>
            <person name="Palculict T."/>
            <person name="Patil S."/>
            <person name="Pu L.-L."/>
            <person name="Saada N."/>
            <person name="Tang L."/>
            <person name="Weissenberger G."/>
            <person name="Zhu Y."/>
            <person name="Hemphill L."/>
            <person name="Shang Y."/>
            <person name="Youmans B."/>
            <person name="Ayvaz T."/>
            <person name="Ross M."/>
            <person name="Santibanez J."/>
            <person name="Aqrawi P."/>
            <person name="Gross S."/>
            <person name="Joshi V."/>
            <person name="Fowler G."/>
            <person name="Nazareth L."/>
            <person name="Reid J."/>
            <person name="Worley K."/>
            <person name="Petrosino J."/>
            <person name="Highlander S."/>
            <person name="Gibbs R."/>
        </authorList>
    </citation>
    <scope>NUCLEOTIDE SEQUENCE [LARGE SCALE GENOMIC DNA]</scope>
    <source>
        <strain evidence="1 2">ATCC 33574</strain>
    </source>
</reference>
<evidence type="ECO:0000313" key="1">
    <source>
        <dbReference type="EMBL" id="EFU29495.1"/>
    </source>
</evidence>
<accession>E6KAC2</accession>
<dbReference type="HOGENOM" id="CLU_3083160_0_0_10"/>
<organism evidence="1 2">
    <name type="scientific">Segatella buccae ATCC 33574</name>
    <dbReference type="NCBI Taxonomy" id="873513"/>
    <lineage>
        <taxon>Bacteria</taxon>
        <taxon>Pseudomonadati</taxon>
        <taxon>Bacteroidota</taxon>
        <taxon>Bacteroidia</taxon>
        <taxon>Bacteroidales</taxon>
        <taxon>Prevotellaceae</taxon>
        <taxon>Segatella</taxon>
    </lineage>
</organism>
<dbReference type="EMBL" id="AEPD01000046">
    <property type="protein sequence ID" value="EFU29495.1"/>
    <property type="molecule type" value="Genomic_DNA"/>
</dbReference>
<sequence>MGTFSEHFGNLNNRNVSLWEYQRSGREEKNEKSKIIGLNGMILLRFVLLHDK</sequence>
<gene>
    <name evidence="1" type="ORF">HMPREF6485_2558</name>
</gene>